<evidence type="ECO:0000256" key="1">
    <source>
        <dbReference type="SAM" id="MobiDB-lite"/>
    </source>
</evidence>
<keyword evidence="3" id="KW-1185">Reference proteome</keyword>
<feature type="region of interest" description="Disordered" evidence="1">
    <location>
        <begin position="129"/>
        <end position="167"/>
    </location>
</feature>
<proteinExistence type="predicted"/>
<evidence type="ECO:0000313" key="3">
    <source>
        <dbReference type="Proteomes" id="UP001634394"/>
    </source>
</evidence>
<evidence type="ECO:0000313" key="2">
    <source>
        <dbReference type="EMBL" id="KAL3853662.1"/>
    </source>
</evidence>
<sequence length="202" mass="22567">MGANNTSNRVISLDEPKISQAAGLSEPVKEKENKDTKAPIPVAEVTPVSGFLTVRPQMTIGMHLLEKPNTPEGESVVESKPTPDTRNEPQPQGQLRLTQVRLPESTISSKPSCWDSYARDHQSHNFLQQSITPRSSHIPRESQSHPQNSPSSARETQGQDDEFTPEDRNYGIINREFQGRAIDPATGNVFEFNTRTNKIRRL</sequence>
<dbReference type="Proteomes" id="UP001634394">
    <property type="component" value="Unassembled WGS sequence"/>
</dbReference>
<feature type="compositionally biased region" description="Polar residues" evidence="1">
    <location>
        <begin position="144"/>
        <end position="156"/>
    </location>
</feature>
<feature type="region of interest" description="Disordered" evidence="1">
    <location>
        <begin position="62"/>
        <end position="116"/>
    </location>
</feature>
<gene>
    <name evidence="2" type="ORF">ACJMK2_017187</name>
</gene>
<organism evidence="2 3">
    <name type="scientific">Sinanodonta woodiana</name>
    <name type="common">Chinese pond mussel</name>
    <name type="synonym">Anodonta woodiana</name>
    <dbReference type="NCBI Taxonomy" id="1069815"/>
    <lineage>
        <taxon>Eukaryota</taxon>
        <taxon>Metazoa</taxon>
        <taxon>Spiralia</taxon>
        <taxon>Lophotrochozoa</taxon>
        <taxon>Mollusca</taxon>
        <taxon>Bivalvia</taxon>
        <taxon>Autobranchia</taxon>
        <taxon>Heteroconchia</taxon>
        <taxon>Palaeoheterodonta</taxon>
        <taxon>Unionida</taxon>
        <taxon>Unionoidea</taxon>
        <taxon>Unionidae</taxon>
        <taxon>Unioninae</taxon>
        <taxon>Sinanodonta</taxon>
    </lineage>
</organism>
<comment type="caution">
    <text evidence="2">The sequence shown here is derived from an EMBL/GenBank/DDBJ whole genome shotgun (WGS) entry which is preliminary data.</text>
</comment>
<accession>A0ABD3UWW1</accession>
<dbReference type="AlphaFoldDB" id="A0ABD3UWW1"/>
<name>A0ABD3UWW1_SINWO</name>
<feature type="region of interest" description="Disordered" evidence="1">
    <location>
        <begin position="1"/>
        <end position="37"/>
    </location>
</feature>
<feature type="compositionally biased region" description="Basic and acidic residues" evidence="1">
    <location>
        <begin position="27"/>
        <end position="37"/>
    </location>
</feature>
<feature type="compositionally biased region" description="Polar residues" evidence="1">
    <location>
        <begin position="88"/>
        <end position="97"/>
    </location>
</feature>
<dbReference type="EMBL" id="JBJQND010000015">
    <property type="protein sequence ID" value="KAL3853662.1"/>
    <property type="molecule type" value="Genomic_DNA"/>
</dbReference>
<feature type="compositionally biased region" description="Polar residues" evidence="1">
    <location>
        <begin position="1"/>
        <end position="10"/>
    </location>
</feature>
<reference evidence="2 3" key="1">
    <citation type="submission" date="2024-11" db="EMBL/GenBank/DDBJ databases">
        <title>Chromosome-level genome assembly of the freshwater bivalve Anodonta woodiana.</title>
        <authorList>
            <person name="Chen X."/>
        </authorList>
    </citation>
    <scope>NUCLEOTIDE SEQUENCE [LARGE SCALE GENOMIC DNA]</scope>
    <source>
        <strain evidence="2">MN2024</strain>
        <tissue evidence="2">Gills</tissue>
    </source>
</reference>
<protein>
    <submittedName>
        <fullName evidence="2">Uncharacterized protein</fullName>
    </submittedName>
</protein>